<name>A0A228IMN4_9BURK</name>
<dbReference type="Proteomes" id="UP000214600">
    <property type="component" value="Unassembled WGS sequence"/>
</dbReference>
<dbReference type="OrthoDB" id="9800167at2"/>
<evidence type="ECO:0000313" key="1">
    <source>
        <dbReference type="EMBL" id="OXI43641.1"/>
    </source>
</evidence>
<organism evidence="1 2">
    <name type="scientific">Burkholderia aenigmatica</name>
    <dbReference type="NCBI Taxonomy" id="2015348"/>
    <lineage>
        <taxon>Bacteria</taxon>
        <taxon>Pseudomonadati</taxon>
        <taxon>Pseudomonadota</taxon>
        <taxon>Betaproteobacteria</taxon>
        <taxon>Burkholderiales</taxon>
        <taxon>Burkholderiaceae</taxon>
        <taxon>Burkholderia</taxon>
        <taxon>Burkholderia cepacia complex</taxon>
    </lineage>
</organism>
<dbReference type="RefSeq" id="WP_089451606.1">
    <property type="nucleotide sequence ID" value="NZ_NKFA01000007.1"/>
</dbReference>
<reference evidence="2" key="1">
    <citation type="submission" date="2017-06" db="EMBL/GenBank/DDBJ databases">
        <authorList>
            <person name="LiPuma J."/>
            <person name="Spilker T."/>
        </authorList>
    </citation>
    <scope>NUCLEOTIDE SEQUENCE [LARGE SCALE GENOMIC DNA]</scope>
    <source>
        <strain evidence="2">AU17325</strain>
    </source>
</reference>
<sequence>MKKEYFYLLYYSGMDRHDFDPLWYEQNERFFCKTCHRQKSSESSLDVTVDGDIREFADMPFIGLIPGIMSRRILDWLGSDADRYLNIGKVFSQMGDLRKEQPYFSFTAKRPYVVLRGRNPGVLMGRPIPEDERIYICPECGFKSRRERRPFFLLKSERPRDPISCTDLGLLIHESIYEKIGQTKLKKVRVEKVEIVDE</sequence>
<proteinExistence type="predicted"/>
<comment type="caution">
    <text evidence="1">The sequence shown here is derived from an EMBL/GenBank/DDBJ whole genome shotgun (WGS) entry which is preliminary data.</text>
</comment>
<accession>A0A228IMN4</accession>
<dbReference type="EMBL" id="NKFA01000007">
    <property type="protein sequence ID" value="OXI43641.1"/>
    <property type="molecule type" value="Genomic_DNA"/>
</dbReference>
<dbReference type="AlphaFoldDB" id="A0A228IMN4"/>
<reference evidence="1 2" key="2">
    <citation type="submission" date="2017-08" db="EMBL/GenBank/DDBJ databases">
        <title>WGS of novel Burkholderia cepaca complex species.</title>
        <authorList>
            <person name="Lipuma J."/>
            <person name="Spilker T."/>
        </authorList>
    </citation>
    <scope>NUCLEOTIDE SEQUENCE [LARGE SCALE GENOMIC DNA]</scope>
    <source>
        <strain evidence="1 2">AU17325</strain>
    </source>
</reference>
<gene>
    <name evidence="1" type="ORF">CFB84_18950</name>
</gene>
<protein>
    <submittedName>
        <fullName evidence="1">Uncharacterized protein</fullName>
    </submittedName>
</protein>
<evidence type="ECO:0000313" key="2">
    <source>
        <dbReference type="Proteomes" id="UP000214600"/>
    </source>
</evidence>